<gene>
    <name evidence="1" type="ORF">MCOR_47219</name>
</gene>
<protein>
    <submittedName>
        <fullName evidence="1">Uncharacterized protein</fullName>
    </submittedName>
</protein>
<dbReference type="Proteomes" id="UP000507470">
    <property type="component" value="Unassembled WGS sequence"/>
</dbReference>
<keyword evidence="2" id="KW-1185">Reference proteome</keyword>
<dbReference type="OrthoDB" id="6089838at2759"/>
<dbReference type="Gene3D" id="3.30.460.90">
    <property type="match status" value="1"/>
</dbReference>
<sequence>MVLPPTTLILKKTFQKKLDEDIQMFISSGGKVTKYTECNLIKVGSFYEGTRNKFPDEFDFTFPLYCFEETKCMSLGSLISTILAKSYFIINCQTTDPVLKIQEMELSYCAPQDQTRKIYLDKNVGKTGPARHFKFVYRNKYGVERNIHVDLAPAAVIRDSNFKRIVDEYCKLEPFRQEVLSTGTIQIVQQRLSFTETEVFFMKEIVSHDHRKVYRLLKYFINGHHDMIDDGILLPRKKYSSYILKTFIMYHHFKCAHSHTPTIGQCVINVLNEMCTYKDTESLPTLVKKTKYCFQRNRKLFLLKHLKSLTSDLKSMKTSKEKYDYERFKIPRSVSGQYLYEIKNVHMTDDDETDDELQEKLTEMSNFVNSLTG</sequence>
<dbReference type="Gene3D" id="1.10.1410.40">
    <property type="match status" value="1"/>
</dbReference>
<name>A0A6J8E201_MYTCO</name>
<accession>A0A6J8E201</accession>
<dbReference type="AlphaFoldDB" id="A0A6J8E201"/>
<organism evidence="1 2">
    <name type="scientific">Mytilus coruscus</name>
    <name type="common">Sea mussel</name>
    <dbReference type="NCBI Taxonomy" id="42192"/>
    <lineage>
        <taxon>Eukaryota</taxon>
        <taxon>Metazoa</taxon>
        <taxon>Spiralia</taxon>
        <taxon>Lophotrochozoa</taxon>
        <taxon>Mollusca</taxon>
        <taxon>Bivalvia</taxon>
        <taxon>Autobranchia</taxon>
        <taxon>Pteriomorphia</taxon>
        <taxon>Mytilida</taxon>
        <taxon>Mytiloidea</taxon>
        <taxon>Mytilidae</taxon>
        <taxon>Mytilinae</taxon>
        <taxon>Mytilus</taxon>
    </lineage>
</organism>
<proteinExistence type="predicted"/>
<evidence type="ECO:0000313" key="2">
    <source>
        <dbReference type="Proteomes" id="UP000507470"/>
    </source>
</evidence>
<evidence type="ECO:0000313" key="1">
    <source>
        <dbReference type="EMBL" id="CAC5414407.1"/>
    </source>
</evidence>
<dbReference type="EMBL" id="CACVKT020008341">
    <property type="protein sequence ID" value="CAC5414407.1"/>
    <property type="molecule type" value="Genomic_DNA"/>
</dbReference>
<reference evidence="1 2" key="1">
    <citation type="submission" date="2020-06" db="EMBL/GenBank/DDBJ databases">
        <authorList>
            <person name="Li R."/>
            <person name="Bekaert M."/>
        </authorList>
    </citation>
    <scope>NUCLEOTIDE SEQUENCE [LARGE SCALE GENOMIC DNA]</scope>
    <source>
        <strain evidence="2">wild</strain>
    </source>
</reference>